<dbReference type="SUPFAM" id="SSF51735">
    <property type="entry name" value="NAD(P)-binding Rossmann-fold domains"/>
    <property type="match status" value="1"/>
</dbReference>
<dbReference type="OrthoDB" id="542013at2759"/>
<evidence type="ECO:0000256" key="1">
    <source>
        <dbReference type="ARBA" id="ARBA00006484"/>
    </source>
</evidence>
<dbReference type="GO" id="GO:0016491">
    <property type="term" value="F:oxidoreductase activity"/>
    <property type="evidence" value="ECO:0007669"/>
    <property type="project" value="UniProtKB-KW"/>
</dbReference>
<dbReference type="InterPro" id="IPR002347">
    <property type="entry name" value="SDR_fam"/>
</dbReference>
<keyword evidence="3" id="KW-0560">Oxidoreductase</keyword>
<evidence type="ECO:0000313" key="5">
    <source>
        <dbReference type="Proteomes" id="UP000054007"/>
    </source>
</evidence>
<evidence type="ECO:0000313" key="4">
    <source>
        <dbReference type="EMBL" id="KIY64555.1"/>
    </source>
</evidence>
<dbReference type="Pfam" id="PF00106">
    <property type="entry name" value="adh_short"/>
    <property type="match status" value="1"/>
</dbReference>
<name>A0A0D7B2X6_9AGAR</name>
<dbReference type="PRINTS" id="PR00081">
    <property type="entry name" value="GDHRDH"/>
</dbReference>
<dbReference type="STRING" id="1314674.A0A0D7B2X6"/>
<comment type="similarity">
    <text evidence="1">Belongs to the short-chain dehydrogenases/reductases (SDR) family.</text>
</comment>
<dbReference type="Proteomes" id="UP000054007">
    <property type="component" value="Unassembled WGS sequence"/>
</dbReference>
<dbReference type="PANTHER" id="PTHR24320">
    <property type="entry name" value="RETINOL DEHYDROGENASE"/>
    <property type="match status" value="1"/>
</dbReference>
<evidence type="ECO:0000256" key="3">
    <source>
        <dbReference type="ARBA" id="ARBA00023002"/>
    </source>
</evidence>
<dbReference type="EMBL" id="KN880630">
    <property type="protein sequence ID" value="KIY64555.1"/>
    <property type="molecule type" value="Genomic_DNA"/>
</dbReference>
<dbReference type="PANTHER" id="PTHR24320:SF252">
    <property type="entry name" value="DEHYDROGENASE_REDUCTASE FAMILY PROTEIN, PUTATIVE (AFU_ORTHOLOGUE AFUA_3G08550)-RELATED"/>
    <property type="match status" value="1"/>
</dbReference>
<proteinExistence type="inferred from homology"/>
<protein>
    <submittedName>
        <fullName evidence="4">NAD(P)-binding protein</fullName>
    </submittedName>
</protein>
<dbReference type="InterPro" id="IPR036291">
    <property type="entry name" value="NAD(P)-bd_dom_sf"/>
</dbReference>
<keyword evidence="2" id="KW-0521">NADP</keyword>
<reference evidence="4 5" key="1">
    <citation type="journal article" date="2015" name="Fungal Genet. Biol.">
        <title>Evolution of novel wood decay mechanisms in Agaricales revealed by the genome sequences of Fistulina hepatica and Cylindrobasidium torrendii.</title>
        <authorList>
            <person name="Floudas D."/>
            <person name="Held B.W."/>
            <person name="Riley R."/>
            <person name="Nagy L.G."/>
            <person name="Koehler G."/>
            <person name="Ransdell A.S."/>
            <person name="Younus H."/>
            <person name="Chow J."/>
            <person name="Chiniquy J."/>
            <person name="Lipzen A."/>
            <person name="Tritt A."/>
            <person name="Sun H."/>
            <person name="Haridas S."/>
            <person name="LaButti K."/>
            <person name="Ohm R.A."/>
            <person name="Kues U."/>
            <person name="Blanchette R.A."/>
            <person name="Grigoriev I.V."/>
            <person name="Minto R.E."/>
            <person name="Hibbett D.S."/>
        </authorList>
    </citation>
    <scope>NUCLEOTIDE SEQUENCE [LARGE SCALE GENOMIC DNA]</scope>
    <source>
        <strain evidence="4 5">FP15055 ss-10</strain>
    </source>
</reference>
<gene>
    <name evidence="4" type="ORF">CYLTODRAFT_493027</name>
</gene>
<dbReference type="AlphaFoldDB" id="A0A0D7B2X6"/>
<dbReference type="Gene3D" id="3.40.50.720">
    <property type="entry name" value="NAD(P)-binding Rossmann-like Domain"/>
    <property type="match status" value="1"/>
</dbReference>
<evidence type="ECO:0000256" key="2">
    <source>
        <dbReference type="ARBA" id="ARBA00022857"/>
    </source>
</evidence>
<sequence length="323" mass="34881">MLFGQPPVAPLPDTLDFTGQTILVTGANTGLGYSIALTYLQRGASTLIIGVRSKSKGETAREELLSDPVVASRTVQPVIDICELDMVSEKSVAAFAGHVKANYPVLHVAILNAGVFTFAWDTAKETGRETTIQVNYVSTVLLGLLLLPHLKATSKTSESPARLTFIGSERALVPHFNAPETKPILDSLAIDPKAFDGQLRYAESKLLLASFIKAYSAGVDPAEVIVNNMCPGAVATNLARDAPWYFKPVIPLFYAIKGARTPEVGARLVVRAAATGKESHGQLLSNDKILRIPFTEGDSGRKFNERLRDETLRVFEKGGYRGI</sequence>
<organism evidence="4 5">
    <name type="scientific">Cylindrobasidium torrendii FP15055 ss-10</name>
    <dbReference type="NCBI Taxonomy" id="1314674"/>
    <lineage>
        <taxon>Eukaryota</taxon>
        <taxon>Fungi</taxon>
        <taxon>Dikarya</taxon>
        <taxon>Basidiomycota</taxon>
        <taxon>Agaricomycotina</taxon>
        <taxon>Agaricomycetes</taxon>
        <taxon>Agaricomycetidae</taxon>
        <taxon>Agaricales</taxon>
        <taxon>Marasmiineae</taxon>
        <taxon>Physalacriaceae</taxon>
        <taxon>Cylindrobasidium</taxon>
    </lineage>
</organism>
<keyword evidence="5" id="KW-1185">Reference proteome</keyword>
<accession>A0A0D7B2X6</accession>